<feature type="compositionally biased region" description="Basic residues" evidence="1">
    <location>
        <begin position="31"/>
        <end position="43"/>
    </location>
</feature>
<evidence type="ECO:0000256" key="1">
    <source>
        <dbReference type="SAM" id="MobiDB-lite"/>
    </source>
</evidence>
<protein>
    <submittedName>
        <fullName evidence="3">Protein FAM104A isoform X1</fullName>
    </submittedName>
</protein>
<dbReference type="InterPro" id="IPR029222">
    <property type="entry name" value="VCF1/2-like"/>
</dbReference>
<accession>A0A6J1YFH9</accession>
<dbReference type="Proteomes" id="UP001652583">
    <property type="component" value="Chromosome E1"/>
</dbReference>
<organism evidence="2 3">
    <name type="scientific">Acinonyx jubatus</name>
    <name type="common">Cheetah</name>
    <dbReference type="NCBI Taxonomy" id="32536"/>
    <lineage>
        <taxon>Eukaryota</taxon>
        <taxon>Metazoa</taxon>
        <taxon>Chordata</taxon>
        <taxon>Craniata</taxon>
        <taxon>Vertebrata</taxon>
        <taxon>Euteleostomi</taxon>
        <taxon>Mammalia</taxon>
        <taxon>Eutheria</taxon>
        <taxon>Laurasiatheria</taxon>
        <taxon>Carnivora</taxon>
        <taxon>Feliformia</taxon>
        <taxon>Felidae</taxon>
        <taxon>Felinae</taxon>
        <taxon>Acinonyx</taxon>
    </lineage>
</organism>
<feature type="compositionally biased region" description="Polar residues" evidence="1">
    <location>
        <begin position="187"/>
        <end position="201"/>
    </location>
</feature>
<evidence type="ECO:0000313" key="3">
    <source>
        <dbReference type="RefSeq" id="XP_026903776.1"/>
    </source>
</evidence>
<feature type="region of interest" description="Disordered" evidence="1">
    <location>
        <begin position="156"/>
        <end position="223"/>
    </location>
</feature>
<dbReference type="CTD" id="84923"/>
<dbReference type="RefSeq" id="XP_026903776.1">
    <property type="nucleotide sequence ID" value="XM_027047975.2"/>
</dbReference>
<feature type="compositionally biased region" description="Low complexity" evidence="1">
    <location>
        <begin position="174"/>
        <end position="186"/>
    </location>
</feature>
<dbReference type="GeneID" id="106978608"/>
<proteinExistence type="predicted"/>
<feature type="region of interest" description="Disordered" evidence="1">
    <location>
        <begin position="1"/>
        <end position="101"/>
    </location>
</feature>
<evidence type="ECO:0000313" key="2">
    <source>
        <dbReference type="Proteomes" id="UP001652583"/>
    </source>
</evidence>
<dbReference type="PANTHER" id="PTHR34763:SF1">
    <property type="entry name" value="PROTEIN FAM104A"/>
    <property type="match status" value="1"/>
</dbReference>
<dbReference type="Pfam" id="PF15434">
    <property type="entry name" value="FAM104"/>
    <property type="match status" value="1"/>
</dbReference>
<reference evidence="3" key="1">
    <citation type="submission" date="2025-08" db="UniProtKB">
        <authorList>
            <consortium name="RefSeq"/>
        </authorList>
    </citation>
    <scope>IDENTIFICATION</scope>
    <source>
        <tissue evidence="3">Blood</tissue>
    </source>
</reference>
<name>A0A6J1YFH9_ACIJB</name>
<gene>
    <name evidence="3" type="primary">FAM104A</name>
</gene>
<sequence length="249" mass="26629">MGGRGADAGSSGGTGPTEGYSPPAASTRAAARAKARGGGRGGRRNTTPSVPSARGAALRRSPPPAAMSERLRPRKRRRNGNEEDHHLPPQTKRSSRNPVFHESWDTEVLSLLHRWENWGTEKESGLPGDTQLERGRVDDSRAWLVSSLLLTMTGPVTKNSKENRLRGNKVFCASSSSDSGGSSSSSINSPDRASGPESSLNHMGAGSGPNTPQPVPEQSALCQGPYFRINQTLKEAHFHSLQHRGRPPT</sequence>
<dbReference type="AlphaFoldDB" id="A0A6J1YFH9"/>
<dbReference type="PANTHER" id="PTHR34763">
    <property type="entry name" value="PROTEIN FAM104A"/>
    <property type="match status" value="1"/>
</dbReference>
<feature type="compositionally biased region" description="Gly residues" evidence="1">
    <location>
        <begin position="1"/>
        <end position="16"/>
    </location>
</feature>
<keyword evidence="2" id="KW-1185">Reference proteome</keyword>